<evidence type="ECO:0000313" key="3">
    <source>
        <dbReference type="Proteomes" id="UP000076512"/>
    </source>
</evidence>
<dbReference type="InterPro" id="IPR029063">
    <property type="entry name" value="SAM-dependent_MTases_sf"/>
</dbReference>
<dbReference type="InterPro" id="IPR013216">
    <property type="entry name" value="Methyltransf_11"/>
</dbReference>
<proteinExistence type="predicted"/>
<evidence type="ECO:0000259" key="1">
    <source>
        <dbReference type="Pfam" id="PF08241"/>
    </source>
</evidence>
<organism evidence="2 3">
    <name type="scientific">Nocardia terpenica</name>
    <dbReference type="NCBI Taxonomy" id="455432"/>
    <lineage>
        <taxon>Bacteria</taxon>
        <taxon>Bacillati</taxon>
        <taxon>Actinomycetota</taxon>
        <taxon>Actinomycetes</taxon>
        <taxon>Mycobacteriales</taxon>
        <taxon>Nocardiaceae</taxon>
        <taxon>Nocardia</taxon>
    </lineage>
</organism>
<dbReference type="Proteomes" id="UP000076512">
    <property type="component" value="Unassembled WGS sequence"/>
</dbReference>
<dbReference type="GO" id="GO:0008757">
    <property type="term" value="F:S-adenosylmethionine-dependent methyltransferase activity"/>
    <property type="evidence" value="ECO:0007669"/>
    <property type="project" value="InterPro"/>
</dbReference>
<dbReference type="AlphaFoldDB" id="A0A164P417"/>
<protein>
    <submittedName>
        <fullName evidence="2">Methyltransferase type 11</fullName>
    </submittedName>
</protein>
<dbReference type="Pfam" id="PF08241">
    <property type="entry name" value="Methyltransf_11"/>
    <property type="match status" value="1"/>
</dbReference>
<dbReference type="RefSeq" id="WP_067587293.1">
    <property type="nucleotide sequence ID" value="NZ_JABMCZ010000005.1"/>
</dbReference>
<gene>
    <name evidence="2" type="ORF">AWN90_24235</name>
</gene>
<dbReference type="InterPro" id="IPR050508">
    <property type="entry name" value="Methyltransf_Superfamily"/>
</dbReference>
<accession>A0A164P417</accession>
<keyword evidence="2" id="KW-0808">Transferase</keyword>
<dbReference type="OrthoDB" id="9805171at2"/>
<keyword evidence="2" id="KW-0489">Methyltransferase</keyword>
<sequence>MGMNLVHRWLCSSKRWEKASSTRLVPWALSGLDLGAATLEIGPGYGANVPTLRSRTGALTGLEIDPALAARLRARHGDGVRILEGDGAAMPLPDGEFSAVVSFTMLHHVPSPEQQDAVFAEALRVLRPGGTFVGCDGLDSLSFRLLHLGDTCVPVSPYTLKDRLARVGFSDVEVERGVGSFRFQARRP</sequence>
<evidence type="ECO:0000313" key="2">
    <source>
        <dbReference type="EMBL" id="KZM75090.1"/>
    </source>
</evidence>
<dbReference type="CDD" id="cd02440">
    <property type="entry name" value="AdoMet_MTases"/>
    <property type="match status" value="1"/>
</dbReference>
<feature type="domain" description="Methyltransferase type 11" evidence="1">
    <location>
        <begin position="39"/>
        <end position="133"/>
    </location>
</feature>
<dbReference type="SUPFAM" id="SSF53335">
    <property type="entry name" value="S-adenosyl-L-methionine-dependent methyltransferases"/>
    <property type="match status" value="1"/>
</dbReference>
<dbReference type="Gene3D" id="3.40.50.150">
    <property type="entry name" value="Vaccinia Virus protein VP39"/>
    <property type="match status" value="1"/>
</dbReference>
<dbReference type="GO" id="GO:0032259">
    <property type="term" value="P:methylation"/>
    <property type="evidence" value="ECO:0007669"/>
    <property type="project" value="UniProtKB-KW"/>
</dbReference>
<name>A0A164P417_9NOCA</name>
<reference evidence="2 3" key="1">
    <citation type="submission" date="2016-04" db="EMBL/GenBank/DDBJ databases">
        <authorList>
            <person name="Evans L.H."/>
            <person name="Alamgir A."/>
            <person name="Owens N."/>
            <person name="Weber N.D."/>
            <person name="Virtaneva K."/>
            <person name="Barbian K."/>
            <person name="Babar A."/>
            <person name="Rosenke K."/>
        </authorList>
    </citation>
    <scope>NUCLEOTIDE SEQUENCE [LARGE SCALE GENOMIC DNA]</scope>
    <source>
        <strain evidence="2 3">IFM 0406</strain>
    </source>
</reference>
<keyword evidence="3" id="KW-1185">Reference proteome</keyword>
<dbReference type="STRING" id="455432.AWN90_24235"/>
<dbReference type="PANTHER" id="PTHR42912:SF93">
    <property type="entry name" value="N6-ADENOSINE-METHYLTRANSFERASE TMT1A"/>
    <property type="match status" value="1"/>
</dbReference>
<comment type="caution">
    <text evidence="2">The sequence shown here is derived from an EMBL/GenBank/DDBJ whole genome shotgun (WGS) entry which is preliminary data.</text>
</comment>
<dbReference type="EMBL" id="LWGR01000004">
    <property type="protein sequence ID" value="KZM75090.1"/>
    <property type="molecule type" value="Genomic_DNA"/>
</dbReference>
<dbReference type="PANTHER" id="PTHR42912">
    <property type="entry name" value="METHYLTRANSFERASE"/>
    <property type="match status" value="1"/>
</dbReference>